<dbReference type="OMA" id="WCRETMN"/>
<dbReference type="AlphaFoldDB" id="A0A5P1EFK6"/>
<comment type="subcellular location">
    <subcellularLocation>
        <location evidence="1">Golgi apparatus membrane</location>
        <topology evidence="1">Peripheral membrane protein</topology>
    </subcellularLocation>
</comment>
<comment type="similarity">
    <text evidence="2">Belongs to the COG1 family.</text>
</comment>
<feature type="region of interest" description="Disordered" evidence="8">
    <location>
        <begin position="154"/>
        <end position="188"/>
    </location>
</feature>
<dbReference type="Proteomes" id="UP000243459">
    <property type="component" value="Chromosome 7"/>
</dbReference>
<dbReference type="EMBL" id="CM007387">
    <property type="protein sequence ID" value="ONK64678.1"/>
    <property type="molecule type" value="Genomic_DNA"/>
</dbReference>
<keyword evidence="5" id="KW-0653">Protein transport</keyword>
<protein>
    <recommendedName>
        <fullName evidence="3">Conserved oligomeric Golgi complex subunit 1</fullName>
    </recommendedName>
</protein>
<keyword evidence="10" id="KW-1185">Reference proteome</keyword>
<dbReference type="PANTHER" id="PTHR31658:SF0">
    <property type="entry name" value="CONSERVED OLIGOMERIC GOLGI COMPLEX SUBUNIT 1"/>
    <property type="match status" value="1"/>
</dbReference>
<reference evidence="10" key="1">
    <citation type="journal article" date="2017" name="Nat. Commun.">
        <title>The asparagus genome sheds light on the origin and evolution of a young Y chromosome.</title>
        <authorList>
            <person name="Harkess A."/>
            <person name="Zhou J."/>
            <person name="Xu C."/>
            <person name="Bowers J.E."/>
            <person name="Van der Hulst R."/>
            <person name="Ayyampalayam S."/>
            <person name="Mercati F."/>
            <person name="Riccardi P."/>
            <person name="McKain M.R."/>
            <person name="Kakrana A."/>
            <person name="Tang H."/>
            <person name="Ray J."/>
            <person name="Groenendijk J."/>
            <person name="Arikit S."/>
            <person name="Mathioni S.M."/>
            <person name="Nakano M."/>
            <person name="Shan H."/>
            <person name="Telgmann-Rauber A."/>
            <person name="Kanno A."/>
            <person name="Yue Z."/>
            <person name="Chen H."/>
            <person name="Li W."/>
            <person name="Chen Y."/>
            <person name="Xu X."/>
            <person name="Zhang Y."/>
            <person name="Luo S."/>
            <person name="Chen H."/>
            <person name="Gao J."/>
            <person name="Mao Z."/>
            <person name="Pires J.C."/>
            <person name="Luo M."/>
            <person name="Kudrna D."/>
            <person name="Wing R.A."/>
            <person name="Meyers B.C."/>
            <person name="Yi K."/>
            <person name="Kong H."/>
            <person name="Lavrijsen P."/>
            <person name="Sunseri F."/>
            <person name="Falavigna A."/>
            <person name="Ye Y."/>
            <person name="Leebens-Mack J.H."/>
            <person name="Chen G."/>
        </authorList>
    </citation>
    <scope>NUCLEOTIDE SEQUENCE [LARGE SCALE GENOMIC DNA]</scope>
    <source>
        <strain evidence="10">cv. DH0086</strain>
    </source>
</reference>
<evidence type="ECO:0000256" key="3">
    <source>
        <dbReference type="ARBA" id="ARBA00020978"/>
    </source>
</evidence>
<dbReference type="Gramene" id="ONK64678">
    <property type="protein sequence ID" value="ONK64678"/>
    <property type="gene ID" value="A4U43_C07F28700"/>
</dbReference>
<evidence type="ECO:0000256" key="8">
    <source>
        <dbReference type="SAM" id="MobiDB-lite"/>
    </source>
</evidence>
<evidence type="ECO:0000256" key="5">
    <source>
        <dbReference type="ARBA" id="ARBA00022927"/>
    </source>
</evidence>
<evidence type="ECO:0000313" key="9">
    <source>
        <dbReference type="EMBL" id="ONK64678.1"/>
    </source>
</evidence>
<keyword evidence="4" id="KW-0813">Transport</keyword>
<keyword evidence="6" id="KW-0333">Golgi apparatus</keyword>
<dbReference type="GO" id="GO:0000139">
    <property type="term" value="C:Golgi membrane"/>
    <property type="evidence" value="ECO:0007669"/>
    <property type="project" value="UniProtKB-SubCell"/>
</dbReference>
<dbReference type="GO" id="GO:0017119">
    <property type="term" value="C:Golgi transport complex"/>
    <property type="evidence" value="ECO:0007669"/>
    <property type="project" value="InterPro"/>
</dbReference>
<evidence type="ECO:0000256" key="2">
    <source>
        <dbReference type="ARBA" id="ARBA00006653"/>
    </source>
</evidence>
<dbReference type="GO" id="GO:0015031">
    <property type="term" value="P:protein transport"/>
    <property type="evidence" value="ECO:0007669"/>
    <property type="project" value="UniProtKB-KW"/>
</dbReference>
<proteinExistence type="inferred from homology"/>
<evidence type="ECO:0000256" key="1">
    <source>
        <dbReference type="ARBA" id="ARBA00004395"/>
    </source>
</evidence>
<dbReference type="InterPro" id="IPR033370">
    <property type="entry name" value="COG1"/>
</dbReference>
<accession>A0A5P1EFK6</accession>
<organism evidence="9 10">
    <name type="scientific">Asparagus officinalis</name>
    <name type="common">Garden asparagus</name>
    <dbReference type="NCBI Taxonomy" id="4686"/>
    <lineage>
        <taxon>Eukaryota</taxon>
        <taxon>Viridiplantae</taxon>
        <taxon>Streptophyta</taxon>
        <taxon>Embryophyta</taxon>
        <taxon>Tracheophyta</taxon>
        <taxon>Spermatophyta</taxon>
        <taxon>Magnoliopsida</taxon>
        <taxon>Liliopsida</taxon>
        <taxon>Asparagales</taxon>
        <taxon>Asparagaceae</taxon>
        <taxon>Asparagoideae</taxon>
        <taxon>Asparagus</taxon>
    </lineage>
</organism>
<feature type="region of interest" description="Disordered" evidence="8">
    <location>
        <begin position="474"/>
        <end position="514"/>
    </location>
</feature>
<evidence type="ECO:0000256" key="6">
    <source>
        <dbReference type="ARBA" id="ARBA00023034"/>
    </source>
</evidence>
<keyword evidence="7" id="KW-0472">Membrane</keyword>
<feature type="compositionally biased region" description="Polar residues" evidence="8">
    <location>
        <begin position="475"/>
        <end position="500"/>
    </location>
</feature>
<evidence type="ECO:0000313" key="10">
    <source>
        <dbReference type="Proteomes" id="UP000243459"/>
    </source>
</evidence>
<sequence length="585" mass="65203">MPLGYSFKPTADEDDFKNCLNAYFGPQVSRIRDVVDDKCAGILEDLLCFMESHNSTTRLKELAPYLQNNCFRTISIILKELEDELGRLSDSMGNYMADINSQPPFVLVERSLFIGRLLFALRNHSSQIPLVLGSPRNWVKETGVAAFSNLASPLSKKSKGGFDSPISFSPRRHTTDSPRSPRRQFLDSPRRQTISAAAALFTVDDSKSPKLEELSKTLQELCIRAHGLWILWVSNELSAILAKELNKDDILSTSTPWQGWEVTVVKQEQSSESSPEMKIALPSMPSLYITFFLFHACLEIHKIGGHVLDKSILRNYAGRLLEKVVGIYENFLSTIEGPESRVSEKGVLQILLDIRFCADILAGGKDLNNIPKPSVRRRQLQESASKDPVIGLIRRLSQRLDPIDWATYEPYLWENEKQSYKRYAVMFGFLVQLNRMYTDTVQKLPTRSNTESNILRCSTIPRFKYLPISAPALSSRGQNRSTLQTSAENGTPKSPWNTYASGEGTPKHEFDDSVSSGVPTPLFKSFMTQVGSKFGESTSLWGSMLSDSTLKDRSTAAMSTFGDMLPGPAAGLLSSFTSGAARFGS</sequence>
<evidence type="ECO:0000256" key="4">
    <source>
        <dbReference type="ARBA" id="ARBA00022448"/>
    </source>
</evidence>
<dbReference type="PANTHER" id="PTHR31658">
    <property type="entry name" value="CONSERVED OLIGOMERIC GOLGI COMPLEX SUBUNIT 1"/>
    <property type="match status" value="1"/>
</dbReference>
<dbReference type="GO" id="GO:0006891">
    <property type="term" value="P:intra-Golgi vesicle-mediated transport"/>
    <property type="evidence" value="ECO:0007669"/>
    <property type="project" value="InterPro"/>
</dbReference>
<gene>
    <name evidence="9" type="ORF">A4U43_C07F28700</name>
</gene>
<name>A0A5P1EFK6_ASPOF</name>
<evidence type="ECO:0000256" key="7">
    <source>
        <dbReference type="ARBA" id="ARBA00023136"/>
    </source>
</evidence>